<proteinExistence type="predicted"/>
<keyword evidence="4" id="KW-1185">Reference proteome</keyword>
<comment type="caution">
    <text evidence="3">The sequence shown here is derived from an EMBL/GenBank/DDBJ whole genome shotgun (WGS) entry which is preliminary data.</text>
</comment>
<feature type="region of interest" description="Disordered" evidence="1">
    <location>
        <begin position="137"/>
        <end position="172"/>
    </location>
</feature>
<feature type="compositionally biased region" description="Polar residues" evidence="1">
    <location>
        <begin position="149"/>
        <end position="158"/>
    </location>
</feature>
<evidence type="ECO:0000256" key="1">
    <source>
        <dbReference type="SAM" id="MobiDB-lite"/>
    </source>
</evidence>
<evidence type="ECO:0000256" key="2">
    <source>
        <dbReference type="SAM" id="Phobius"/>
    </source>
</evidence>
<accession>A0A9P6CDK2</accession>
<evidence type="ECO:0000313" key="3">
    <source>
        <dbReference type="EMBL" id="KAF9457149.1"/>
    </source>
</evidence>
<protein>
    <recommendedName>
        <fullName evidence="5">Transmembrane protein</fullName>
    </recommendedName>
</protein>
<organism evidence="3 4">
    <name type="scientific">Collybia nuda</name>
    <dbReference type="NCBI Taxonomy" id="64659"/>
    <lineage>
        <taxon>Eukaryota</taxon>
        <taxon>Fungi</taxon>
        <taxon>Dikarya</taxon>
        <taxon>Basidiomycota</taxon>
        <taxon>Agaricomycotina</taxon>
        <taxon>Agaricomycetes</taxon>
        <taxon>Agaricomycetidae</taxon>
        <taxon>Agaricales</taxon>
        <taxon>Tricholomatineae</taxon>
        <taxon>Clitocybaceae</taxon>
        <taxon>Collybia</taxon>
    </lineage>
</organism>
<keyword evidence="2" id="KW-1133">Transmembrane helix</keyword>
<evidence type="ECO:0000313" key="4">
    <source>
        <dbReference type="Proteomes" id="UP000807353"/>
    </source>
</evidence>
<feature type="transmembrane region" description="Helical" evidence="2">
    <location>
        <begin position="177"/>
        <end position="202"/>
    </location>
</feature>
<name>A0A9P6CDK2_9AGAR</name>
<reference evidence="3" key="1">
    <citation type="submission" date="2020-11" db="EMBL/GenBank/DDBJ databases">
        <authorList>
            <consortium name="DOE Joint Genome Institute"/>
            <person name="Ahrendt S."/>
            <person name="Riley R."/>
            <person name="Andreopoulos W."/>
            <person name="Labutti K."/>
            <person name="Pangilinan J."/>
            <person name="Ruiz-Duenas F.J."/>
            <person name="Barrasa J.M."/>
            <person name="Sanchez-Garcia M."/>
            <person name="Camarero S."/>
            <person name="Miyauchi S."/>
            <person name="Serrano A."/>
            <person name="Linde D."/>
            <person name="Babiker R."/>
            <person name="Drula E."/>
            <person name="Ayuso-Fernandez I."/>
            <person name="Pacheco R."/>
            <person name="Padilla G."/>
            <person name="Ferreira P."/>
            <person name="Barriuso J."/>
            <person name="Kellner H."/>
            <person name="Castanera R."/>
            <person name="Alfaro M."/>
            <person name="Ramirez L."/>
            <person name="Pisabarro A.G."/>
            <person name="Kuo A."/>
            <person name="Tritt A."/>
            <person name="Lipzen A."/>
            <person name="He G."/>
            <person name="Yan M."/>
            <person name="Ng V."/>
            <person name="Cullen D."/>
            <person name="Martin F."/>
            <person name="Rosso M.-N."/>
            <person name="Henrissat B."/>
            <person name="Hibbett D."/>
            <person name="Martinez A.T."/>
            <person name="Grigoriev I.V."/>
        </authorList>
    </citation>
    <scope>NUCLEOTIDE SEQUENCE</scope>
    <source>
        <strain evidence="3">CBS 247.69</strain>
    </source>
</reference>
<keyword evidence="2" id="KW-0812">Transmembrane</keyword>
<dbReference type="OrthoDB" id="3265734at2759"/>
<dbReference type="Gene3D" id="2.60.120.260">
    <property type="entry name" value="Galactose-binding domain-like"/>
    <property type="match status" value="1"/>
</dbReference>
<dbReference type="AlphaFoldDB" id="A0A9P6CDK2"/>
<evidence type="ECO:0008006" key="5">
    <source>
        <dbReference type="Google" id="ProtNLM"/>
    </source>
</evidence>
<sequence length="337" mass="36215">MTTFQNVDDRDPRVVYSGSWVLGGVDQEFNRTTHGTVAGGSQARFTFNGSSVTVYGTITNEPVGGIVLPPSSTYSIDGSTNATFNPVPTSIQYRQIFYQSPVLQNTQHVLVITSLVSNSVLWLDFFQVGTVDTPPPSTSVLPSTISVTNHPQPSSTRSLPPAAPTASTKEDDTSVPAGVIIGGVIGSLVLVALMAIVIWVALRRRAPQNLLPKTKYIKNWASQDYSKYPPFTPKENLSMFSTASLPELIGDPQIPSPPASGNPIGFGYQRGGGLITMTAALSKNSPYRPGPAPAPGNRGRETTNERFTQVMYYQNEKRMPLRVIGVVDIPPAYASPS</sequence>
<keyword evidence="2" id="KW-0472">Membrane</keyword>
<feature type="compositionally biased region" description="Low complexity" evidence="1">
    <location>
        <begin position="137"/>
        <end position="148"/>
    </location>
</feature>
<dbReference type="EMBL" id="MU150385">
    <property type="protein sequence ID" value="KAF9457149.1"/>
    <property type="molecule type" value="Genomic_DNA"/>
</dbReference>
<dbReference type="Proteomes" id="UP000807353">
    <property type="component" value="Unassembled WGS sequence"/>
</dbReference>
<gene>
    <name evidence="3" type="ORF">BDZ94DRAFT_264913</name>
</gene>